<dbReference type="AlphaFoldDB" id="A0A7C3CZR8"/>
<dbReference type="Pfam" id="PF02663">
    <property type="entry name" value="FmdE"/>
    <property type="match status" value="1"/>
</dbReference>
<dbReference type="SUPFAM" id="SSF143555">
    <property type="entry name" value="FwdE-like"/>
    <property type="match status" value="1"/>
</dbReference>
<protein>
    <recommendedName>
        <fullName evidence="2">Formylmethanofuran dehydrogenase subunit E domain-containing protein</fullName>
    </recommendedName>
</protein>
<dbReference type="Proteomes" id="UP000886043">
    <property type="component" value="Unassembled WGS sequence"/>
</dbReference>
<gene>
    <name evidence="3" type="ORF">ENJ40_10030</name>
</gene>
<reference evidence="3" key="1">
    <citation type="journal article" date="2020" name="mSystems">
        <title>Genome- and Community-Level Interaction Insights into Carbon Utilization and Element Cycling Functions of Hydrothermarchaeota in Hydrothermal Sediment.</title>
        <authorList>
            <person name="Zhou Z."/>
            <person name="Liu Y."/>
            <person name="Xu W."/>
            <person name="Pan J."/>
            <person name="Luo Z.H."/>
            <person name="Li M."/>
        </authorList>
    </citation>
    <scope>NUCLEOTIDE SEQUENCE [LARGE SCALE GENOMIC DNA]</scope>
    <source>
        <strain evidence="3">HyVt-483</strain>
    </source>
</reference>
<dbReference type="EMBL" id="DRMH01000139">
    <property type="protein sequence ID" value="HFC98768.1"/>
    <property type="molecule type" value="Genomic_DNA"/>
</dbReference>
<feature type="signal peptide" evidence="1">
    <location>
        <begin position="1"/>
        <end position="20"/>
    </location>
</feature>
<keyword evidence="1" id="KW-0732">Signal</keyword>
<comment type="caution">
    <text evidence="3">The sequence shown here is derived from an EMBL/GenBank/DDBJ whole genome shotgun (WGS) entry which is preliminary data.</text>
</comment>
<proteinExistence type="predicted"/>
<evidence type="ECO:0000313" key="3">
    <source>
        <dbReference type="EMBL" id="HFC98768.1"/>
    </source>
</evidence>
<evidence type="ECO:0000256" key="1">
    <source>
        <dbReference type="SAM" id="SignalP"/>
    </source>
</evidence>
<feature type="chain" id="PRO_5027728924" description="Formylmethanofuran dehydrogenase subunit E domain-containing protein" evidence="1">
    <location>
        <begin position="21"/>
        <end position="241"/>
    </location>
</feature>
<sequence>MKRIWAAMLIVFFCTAPVLAGEGATDNSPDWFFPKWAAEAPNNRPIRVLDTEAPLGRYALKTKEIGLKDLARIHGHLCDGLAFAFVALRQALLKLFPDGVVDRTDIRVVTRNSPCFVDAATMMTGARINFMTVRVDNSLGWEFIVQRISTGETYRVRLKPGFIPENFKKIEEDIRARRRKGLPVSAKEIDHYEELLSAFIRKILYTPPERFIVLERLPHYEFHFLDLFGPRGDVINKNMPR</sequence>
<dbReference type="InterPro" id="IPR003814">
    <property type="entry name" value="FmdEsu_dom"/>
</dbReference>
<evidence type="ECO:0000259" key="2">
    <source>
        <dbReference type="Pfam" id="PF02663"/>
    </source>
</evidence>
<accession>A0A7C3CZR8</accession>
<organism evidence="3">
    <name type="scientific">Thermosulfurimonas dismutans</name>
    <dbReference type="NCBI Taxonomy" id="999894"/>
    <lineage>
        <taxon>Bacteria</taxon>
        <taxon>Pseudomonadati</taxon>
        <taxon>Thermodesulfobacteriota</taxon>
        <taxon>Thermodesulfobacteria</taxon>
        <taxon>Thermodesulfobacteriales</taxon>
        <taxon>Thermodesulfobacteriaceae</taxon>
        <taxon>Thermosulfurimonas</taxon>
    </lineage>
</organism>
<feature type="domain" description="Formylmethanofuran dehydrogenase subunit E" evidence="2">
    <location>
        <begin position="73"/>
        <end position="211"/>
    </location>
</feature>
<dbReference type="Gene3D" id="3.30.1330.130">
    <property type="match status" value="1"/>
</dbReference>
<name>A0A7C3CZR8_9BACT</name>